<dbReference type="STRING" id="411684.HPDFL43_08324"/>
<comment type="caution">
    <text evidence="1">The sequence shown here is derived from an EMBL/GenBank/DDBJ whole genome shotgun (WGS) entry which is preliminary data.</text>
</comment>
<dbReference type="InterPro" id="IPR009962">
    <property type="entry name" value="DUF1488"/>
</dbReference>
<reference evidence="1 2" key="1">
    <citation type="submission" date="2007-10" db="EMBL/GenBank/DDBJ databases">
        <authorList>
            <person name="Wagner-Dobler I."/>
            <person name="Ferriera S."/>
            <person name="Johnson J."/>
            <person name="Kravitz S."/>
            <person name="Beeson K."/>
            <person name="Sutton G."/>
            <person name="Rogers Y.-H."/>
            <person name="Friedman R."/>
            <person name="Frazier M."/>
            <person name="Venter J.C."/>
        </authorList>
    </citation>
    <scope>NUCLEOTIDE SEQUENCE [LARGE SCALE GENOMIC DNA]</scope>
    <source>
        <strain evidence="1 2">DFL-43</strain>
    </source>
</reference>
<keyword evidence="2" id="KW-1185">Reference proteome</keyword>
<gene>
    <name evidence="1" type="ORF">HPDFL43_08324</name>
</gene>
<evidence type="ECO:0008006" key="3">
    <source>
        <dbReference type="Google" id="ProtNLM"/>
    </source>
</evidence>
<dbReference type="Pfam" id="PF07369">
    <property type="entry name" value="DUF1488"/>
    <property type="match status" value="1"/>
</dbReference>
<evidence type="ECO:0000313" key="2">
    <source>
        <dbReference type="Proteomes" id="UP000004291"/>
    </source>
</evidence>
<dbReference type="OrthoDB" id="7360668at2"/>
<organism evidence="1 2">
    <name type="scientific">Hoeflea phototrophica (strain DSM 17068 / NCIMB 14078 / DFL-43)</name>
    <dbReference type="NCBI Taxonomy" id="411684"/>
    <lineage>
        <taxon>Bacteria</taxon>
        <taxon>Pseudomonadati</taxon>
        <taxon>Pseudomonadota</taxon>
        <taxon>Alphaproteobacteria</taxon>
        <taxon>Hyphomicrobiales</taxon>
        <taxon>Rhizobiaceae</taxon>
        <taxon>Hoeflea</taxon>
    </lineage>
</organism>
<proteinExistence type="predicted"/>
<name>A9D9H1_HOEPD</name>
<dbReference type="Proteomes" id="UP000004291">
    <property type="component" value="Chromosome"/>
</dbReference>
<dbReference type="SUPFAM" id="SSF160272">
    <property type="entry name" value="Shew3726-like"/>
    <property type="match status" value="1"/>
</dbReference>
<dbReference type="RefSeq" id="WP_007197444.1">
    <property type="nucleotide sequence ID" value="NZ_CM002917.1"/>
</dbReference>
<dbReference type="HOGENOM" id="CLU_170367_0_0_5"/>
<reference evidence="1 2" key="2">
    <citation type="submission" date="2012-06" db="EMBL/GenBank/DDBJ databases">
        <authorList>
            <person name="Fiebig A."/>
        </authorList>
    </citation>
    <scope>NUCLEOTIDE SEQUENCE [LARGE SCALE GENOMIC DNA]</scope>
    <source>
        <strain evidence="1 2">DFL-43</strain>
    </source>
</reference>
<sequence>MIAFPNEMRSFDEDAGTFRFSGYDGVMEVRFVLEAPALERLAGLSRSADTKYLDAFDQNRKQIQAAALKAYQRTHKSLIRLTTADF</sequence>
<protein>
    <recommendedName>
        <fullName evidence="3">DUF1488 domain-containing protein</fullName>
    </recommendedName>
</protein>
<dbReference type="EMBL" id="ABIA03000002">
    <property type="protein sequence ID" value="EDQ32940.1"/>
    <property type="molecule type" value="Genomic_DNA"/>
</dbReference>
<evidence type="ECO:0000313" key="1">
    <source>
        <dbReference type="EMBL" id="EDQ32940.1"/>
    </source>
</evidence>
<dbReference type="InterPro" id="IPR036692">
    <property type="entry name" value="Shew3726-like_sf"/>
</dbReference>
<accession>A9D9H1</accession>
<dbReference type="eggNOG" id="ENOG502ZPC1">
    <property type="taxonomic scope" value="Bacteria"/>
</dbReference>
<dbReference type="AlphaFoldDB" id="A9D9H1"/>